<reference evidence="2 3" key="1">
    <citation type="journal article" date="2020" name="Nature">
        <title>Six reference-quality genomes reveal evolution of bat adaptations.</title>
        <authorList>
            <person name="Jebb D."/>
            <person name="Huang Z."/>
            <person name="Pippel M."/>
            <person name="Hughes G.M."/>
            <person name="Lavrichenko K."/>
            <person name="Devanna P."/>
            <person name="Winkler S."/>
            <person name="Jermiin L.S."/>
            <person name="Skirmuntt E.C."/>
            <person name="Katzourakis A."/>
            <person name="Burkitt-Gray L."/>
            <person name="Ray D.A."/>
            <person name="Sullivan K.A.M."/>
            <person name="Roscito J.G."/>
            <person name="Kirilenko B.M."/>
            <person name="Davalos L.M."/>
            <person name="Corthals A.P."/>
            <person name="Power M.L."/>
            <person name="Jones G."/>
            <person name="Ransome R.D."/>
            <person name="Dechmann D.K.N."/>
            <person name="Locatelli A.G."/>
            <person name="Puechmaille S.J."/>
            <person name="Fedrigo O."/>
            <person name="Jarvis E.D."/>
            <person name="Hiller M."/>
            <person name="Vernes S.C."/>
            <person name="Myers E.W."/>
            <person name="Teeling E.C."/>
        </authorList>
    </citation>
    <scope>NUCLEOTIDE SEQUENCE [LARGE SCALE GENOMIC DNA]</scope>
    <source>
        <strain evidence="2">MPipKuh1</strain>
        <tissue evidence="2">Flight muscle</tissue>
    </source>
</reference>
<proteinExistence type="predicted"/>
<gene>
    <name evidence="2" type="ORF">mPipKuh1_007866</name>
</gene>
<comment type="caution">
    <text evidence="2">The sequence shown here is derived from an EMBL/GenBank/DDBJ whole genome shotgun (WGS) entry which is preliminary data.</text>
</comment>
<dbReference type="EMBL" id="JACAGB010000001">
    <property type="protein sequence ID" value="KAF6392683.1"/>
    <property type="molecule type" value="Genomic_DNA"/>
</dbReference>
<organism evidence="2 3">
    <name type="scientific">Pipistrellus kuhlii</name>
    <name type="common">Kuhl's pipistrelle</name>
    <dbReference type="NCBI Taxonomy" id="59472"/>
    <lineage>
        <taxon>Eukaryota</taxon>
        <taxon>Metazoa</taxon>
        <taxon>Chordata</taxon>
        <taxon>Craniata</taxon>
        <taxon>Vertebrata</taxon>
        <taxon>Euteleostomi</taxon>
        <taxon>Mammalia</taxon>
        <taxon>Eutheria</taxon>
        <taxon>Laurasiatheria</taxon>
        <taxon>Chiroptera</taxon>
        <taxon>Yangochiroptera</taxon>
        <taxon>Vespertilionidae</taxon>
        <taxon>Pipistrellus</taxon>
    </lineage>
</organism>
<dbReference type="Proteomes" id="UP000558488">
    <property type="component" value="Unassembled WGS sequence"/>
</dbReference>
<keyword evidence="3" id="KW-1185">Reference proteome</keyword>
<sequence length="129" mass="15445">MYTLIHTYTHKYTIIKVSQRARSEEKHHVSKRQFFPFPKKKFNCSVKENWGEGRSSYVMGITDALRTVLSRHRCLLYYHVHVLCSIVRFFFHFEIFVCLCIYSVCGWCIYVQSYGRQRAKIFSLLCQLS</sequence>
<accession>A0A7J8B1J3</accession>
<keyword evidence="1" id="KW-0812">Transmembrane</keyword>
<name>A0A7J8B1J3_PIPKU</name>
<keyword evidence="1" id="KW-1133">Transmembrane helix</keyword>
<feature type="transmembrane region" description="Helical" evidence="1">
    <location>
        <begin position="89"/>
        <end position="110"/>
    </location>
</feature>
<protein>
    <submittedName>
        <fullName evidence="2">Uncharacterized protein</fullName>
    </submittedName>
</protein>
<dbReference type="AlphaFoldDB" id="A0A7J8B1J3"/>
<evidence type="ECO:0000313" key="2">
    <source>
        <dbReference type="EMBL" id="KAF6392683.1"/>
    </source>
</evidence>
<evidence type="ECO:0000313" key="3">
    <source>
        <dbReference type="Proteomes" id="UP000558488"/>
    </source>
</evidence>
<keyword evidence="1" id="KW-0472">Membrane</keyword>
<evidence type="ECO:0000256" key="1">
    <source>
        <dbReference type="SAM" id="Phobius"/>
    </source>
</evidence>